<accession>A0A8T0EVQ1</accession>
<dbReference type="PANTHER" id="PTHR11362:SF82">
    <property type="entry name" value="PHOSPHATIDYLETHANOLAMINE-BINDING PROTEIN 4"/>
    <property type="match status" value="1"/>
</dbReference>
<dbReference type="AlphaFoldDB" id="A0A8T0EVQ1"/>
<dbReference type="InterPro" id="IPR035810">
    <property type="entry name" value="PEBP_euk"/>
</dbReference>
<evidence type="ECO:0000313" key="3">
    <source>
        <dbReference type="Proteomes" id="UP000807504"/>
    </source>
</evidence>
<keyword evidence="1" id="KW-0732">Signal</keyword>
<keyword evidence="3" id="KW-1185">Reference proteome</keyword>
<dbReference type="Pfam" id="PF01161">
    <property type="entry name" value="PBP"/>
    <property type="match status" value="2"/>
</dbReference>
<proteinExistence type="predicted"/>
<reference evidence="2" key="2">
    <citation type="submission" date="2020-06" db="EMBL/GenBank/DDBJ databases">
        <authorList>
            <person name="Sheffer M."/>
        </authorList>
    </citation>
    <scope>NUCLEOTIDE SEQUENCE</scope>
</reference>
<dbReference type="Proteomes" id="UP000807504">
    <property type="component" value="Unassembled WGS sequence"/>
</dbReference>
<feature type="signal peptide" evidence="1">
    <location>
        <begin position="1"/>
        <end position="19"/>
    </location>
</feature>
<evidence type="ECO:0000313" key="2">
    <source>
        <dbReference type="EMBL" id="KAF8782385.1"/>
    </source>
</evidence>
<feature type="chain" id="PRO_5035763116" evidence="1">
    <location>
        <begin position="20"/>
        <end position="358"/>
    </location>
</feature>
<dbReference type="Gene3D" id="3.90.280.10">
    <property type="entry name" value="PEBP-like"/>
    <property type="match status" value="2"/>
</dbReference>
<gene>
    <name evidence="2" type="ORF">HNY73_012678</name>
</gene>
<dbReference type="EMBL" id="JABXBU010001863">
    <property type="protein sequence ID" value="KAF8782385.1"/>
    <property type="molecule type" value="Genomic_DNA"/>
</dbReference>
<dbReference type="InterPro" id="IPR036610">
    <property type="entry name" value="PEBP-like_sf"/>
</dbReference>
<name>A0A8T0EVQ1_ARGBR</name>
<evidence type="ECO:0000256" key="1">
    <source>
        <dbReference type="SAM" id="SignalP"/>
    </source>
</evidence>
<dbReference type="CDD" id="cd00866">
    <property type="entry name" value="PEBP_euk"/>
    <property type="match status" value="2"/>
</dbReference>
<organism evidence="2 3">
    <name type="scientific">Argiope bruennichi</name>
    <name type="common">Wasp spider</name>
    <name type="synonym">Aranea bruennichi</name>
    <dbReference type="NCBI Taxonomy" id="94029"/>
    <lineage>
        <taxon>Eukaryota</taxon>
        <taxon>Metazoa</taxon>
        <taxon>Ecdysozoa</taxon>
        <taxon>Arthropoda</taxon>
        <taxon>Chelicerata</taxon>
        <taxon>Arachnida</taxon>
        <taxon>Araneae</taxon>
        <taxon>Araneomorphae</taxon>
        <taxon>Entelegynae</taxon>
        <taxon>Araneoidea</taxon>
        <taxon>Araneidae</taxon>
        <taxon>Argiope</taxon>
    </lineage>
</organism>
<dbReference type="InterPro" id="IPR008914">
    <property type="entry name" value="PEBP"/>
</dbReference>
<comment type="caution">
    <text evidence="2">The sequence shown here is derived from an EMBL/GenBank/DDBJ whole genome shotgun (WGS) entry which is preliminary data.</text>
</comment>
<dbReference type="SUPFAM" id="SSF49777">
    <property type="entry name" value="PEBP-like"/>
    <property type="match status" value="2"/>
</dbReference>
<sequence>MAYKLIFWTILVFFVGTEAQKSQCDLNKFQTSNIVPTLIAAVPPNSIQIEYQGQPVTCGNTLTLNLTRDRPSVVDYKADVNKLYTLIMFDPDFPDPKNPISAHFLHWLMENIPENLVINGDTVLTYSPPASTGSGPHRHIFLVYEQPNREMLNDDDKNTGVKRNFFDLNHAICVIGCRCQCDLSNFRKSKIVPDIVSDMPEKPLQVTFFNKSFDCGTNTGYFRSLKAPTIQYQADNETLYTLIMLDADAPFPDLNISTTFLHWLIVNIPGNNVNEGQTIASYIVPFPPPLLGPHRYIILIYQQPEKIDPKEESPARFSFNVNAYARSHNLQGPSYGYFFFVGSSLKVIAEKLLSYFSL</sequence>
<protein>
    <submittedName>
        <fullName evidence="2">OV-16 antigen like protein</fullName>
    </submittedName>
</protein>
<dbReference type="PANTHER" id="PTHR11362">
    <property type="entry name" value="PHOSPHATIDYLETHANOLAMINE-BINDING PROTEIN"/>
    <property type="match status" value="1"/>
</dbReference>
<reference evidence="2" key="1">
    <citation type="journal article" date="2020" name="bioRxiv">
        <title>Chromosome-level reference genome of the European wasp spider Argiope bruennichi: a resource for studies on range expansion and evolutionary adaptation.</title>
        <authorList>
            <person name="Sheffer M.M."/>
            <person name="Hoppe A."/>
            <person name="Krehenwinkel H."/>
            <person name="Uhl G."/>
            <person name="Kuss A.W."/>
            <person name="Jensen L."/>
            <person name="Jensen C."/>
            <person name="Gillespie R.G."/>
            <person name="Hoff K.J."/>
            <person name="Prost S."/>
        </authorList>
    </citation>
    <scope>NUCLEOTIDE SEQUENCE</scope>
</reference>